<evidence type="ECO:0000313" key="1">
    <source>
        <dbReference type="EMBL" id="MCI24639.1"/>
    </source>
</evidence>
<protein>
    <submittedName>
        <fullName evidence="1">Uncharacterized protein</fullName>
    </submittedName>
</protein>
<comment type="caution">
    <text evidence="1">The sequence shown here is derived from an EMBL/GenBank/DDBJ whole genome shotgun (WGS) entry which is preliminary data.</text>
</comment>
<sequence>EPVANTISRPALQPSKEIL</sequence>
<accession>A0A392QL22</accession>
<feature type="non-terminal residue" evidence="1">
    <location>
        <position position="1"/>
    </location>
</feature>
<organism evidence="1 2">
    <name type="scientific">Trifolium medium</name>
    <dbReference type="NCBI Taxonomy" id="97028"/>
    <lineage>
        <taxon>Eukaryota</taxon>
        <taxon>Viridiplantae</taxon>
        <taxon>Streptophyta</taxon>
        <taxon>Embryophyta</taxon>
        <taxon>Tracheophyta</taxon>
        <taxon>Spermatophyta</taxon>
        <taxon>Magnoliopsida</taxon>
        <taxon>eudicotyledons</taxon>
        <taxon>Gunneridae</taxon>
        <taxon>Pentapetalae</taxon>
        <taxon>rosids</taxon>
        <taxon>fabids</taxon>
        <taxon>Fabales</taxon>
        <taxon>Fabaceae</taxon>
        <taxon>Papilionoideae</taxon>
        <taxon>50 kb inversion clade</taxon>
        <taxon>NPAAA clade</taxon>
        <taxon>Hologalegina</taxon>
        <taxon>IRL clade</taxon>
        <taxon>Trifolieae</taxon>
        <taxon>Trifolium</taxon>
    </lineage>
</organism>
<keyword evidence="2" id="KW-1185">Reference proteome</keyword>
<dbReference type="EMBL" id="LXQA010142688">
    <property type="protein sequence ID" value="MCI24639.1"/>
    <property type="molecule type" value="Genomic_DNA"/>
</dbReference>
<dbReference type="Proteomes" id="UP000265520">
    <property type="component" value="Unassembled WGS sequence"/>
</dbReference>
<evidence type="ECO:0000313" key="2">
    <source>
        <dbReference type="Proteomes" id="UP000265520"/>
    </source>
</evidence>
<name>A0A392QL22_9FABA</name>
<dbReference type="AlphaFoldDB" id="A0A392QL22"/>
<proteinExistence type="predicted"/>
<reference evidence="1 2" key="1">
    <citation type="journal article" date="2018" name="Front. Plant Sci.">
        <title>Red Clover (Trifolium pratense) and Zigzag Clover (T. medium) - A Picture of Genomic Similarities and Differences.</title>
        <authorList>
            <person name="Dluhosova J."/>
            <person name="Istvanek J."/>
            <person name="Nedelnik J."/>
            <person name="Repkova J."/>
        </authorList>
    </citation>
    <scope>NUCLEOTIDE SEQUENCE [LARGE SCALE GENOMIC DNA]</scope>
    <source>
        <strain evidence="2">cv. 10/8</strain>
        <tissue evidence="1">Leaf</tissue>
    </source>
</reference>